<feature type="region of interest" description="Disordered" evidence="1">
    <location>
        <begin position="66"/>
        <end position="102"/>
    </location>
</feature>
<sequence>MVNYSQHLKLLLLLLLCALALGLAQEQPAQQQQLEALHRNKRTLTTICVEIKPSGPQEEPYFMCKGTDFSRGDDQPQMQQPMQSYQQPEQQAAPNNPQYAQTPFPSFPSFGAGFYPIGPNYEESTPKATPATSYSEPHAANFGSTAAAYASAPAPQSYGMAAVPYPGAGSAAAAARGNAAGARPAATATAYADAAAQKIPSAAQGAPLPKSQPSSGQASNSNGHGNAYDSLVDGRRYHAGLGEDVLAVPDVGFRPEELNLQYRRPTAGMDSMVGIAPPLVWMPLMQTQLQQPTVATQPPPYYDDPIMRTFYASLDQNEPLTAPAQPAAPAELPVGQTCPGYLPAYAPAQIQPAGQPNYNGNSKSGSVVPYGQASTVDSNVCNSCPCPTPSDSTASFNTPAPCPSLQPVIIAMPCYGQQQPTHYLAVPGSGPASAARDSMVGNPFGAPFGLAGQMGSPYGMNQQVAPHFGLASPHVGSAFGMGSHAGPAYGIGAPEVGASFGMSPQVGAPFGIAPVLNPFGPFGSLNRFNPFNRILGDPVPTTHQPTRLRLFGAPDVSATSTTTATTAALPNVFTQNLSSSSTKAPTTKDSLQPTESTVGATPESDEQKKVEADHGEGEGESEEDDDEDEHENTEAPKSSSQADDDEDSDSALNAEQLIKKGEEKLKADNKRKRQNARYSNNSSQKRKYLHRL</sequence>
<feature type="compositionally biased region" description="Basic and acidic residues" evidence="1">
    <location>
        <begin position="657"/>
        <end position="668"/>
    </location>
</feature>
<feature type="signal peptide" evidence="2">
    <location>
        <begin position="1"/>
        <end position="24"/>
    </location>
</feature>
<protein>
    <submittedName>
        <fullName evidence="4">Uncharacterized protein LOC111602256 isoform X1</fullName>
    </submittedName>
</protein>
<evidence type="ECO:0000313" key="4">
    <source>
        <dbReference type="RefSeq" id="XP_023175017.2"/>
    </source>
</evidence>
<dbReference type="AlphaFoldDB" id="A0A6J1M948"/>
<accession>A0A6J1M948</accession>
<feature type="compositionally biased region" description="Polar residues" evidence="1">
    <location>
        <begin position="576"/>
        <end position="599"/>
    </location>
</feature>
<dbReference type="KEGG" id="dhe:111602256"/>
<keyword evidence="3" id="KW-1185">Reference proteome</keyword>
<dbReference type="GeneID" id="111602256"/>
<dbReference type="Proteomes" id="UP000504633">
    <property type="component" value="Unplaced"/>
</dbReference>
<organism evidence="3 4">
    <name type="scientific">Drosophila hydei</name>
    <name type="common">Fruit fly</name>
    <dbReference type="NCBI Taxonomy" id="7224"/>
    <lineage>
        <taxon>Eukaryota</taxon>
        <taxon>Metazoa</taxon>
        <taxon>Ecdysozoa</taxon>
        <taxon>Arthropoda</taxon>
        <taxon>Hexapoda</taxon>
        <taxon>Insecta</taxon>
        <taxon>Pterygota</taxon>
        <taxon>Neoptera</taxon>
        <taxon>Endopterygota</taxon>
        <taxon>Diptera</taxon>
        <taxon>Brachycera</taxon>
        <taxon>Muscomorpha</taxon>
        <taxon>Ephydroidea</taxon>
        <taxon>Drosophilidae</taxon>
        <taxon>Drosophila</taxon>
    </lineage>
</organism>
<evidence type="ECO:0000256" key="1">
    <source>
        <dbReference type="SAM" id="MobiDB-lite"/>
    </source>
</evidence>
<dbReference type="OMA" id="MNMGAQV"/>
<feature type="chain" id="PRO_5027063200" evidence="2">
    <location>
        <begin position="25"/>
        <end position="692"/>
    </location>
</feature>
<dbReference type="RefSeq" id="XP_023175017.2">
    <property type="nucleotide sequence ID" value="XM_023319249.2"/>
</dbReference>
<proteinExistence type="predicted"/>
<keyword evidence="2" id="KW-0732">Signal</keyword>
<reference evidence="4" key="1">
    <citation type="submission" date="2025-08" db="UniProtKB">
        <authorList>
            <consortium name="RefSeq"/>
        </authorList>
    </citation>
    <scope>IDENTIFICATION</scope>
    <source>
        <strain evidence="4">15085-1641.00</strain>
        <tissue evidence="4">Whole body</tissue>
    </source>
</reference>
<name>A0A6J1M948_DROHY</name>
<feature type="compositionally biased region" description="Low complexity" evidence="1">
    <location>
        <begin position="75"/>
        <end position="102"/>
    </location>
</feature>
<feature type="compositionally biased region" description="Polar residues" evidence="1">
    <location>
        <begin position="211"/>
        <end position="224"/>
    </location>
</feature>
<evidence type="ECO:0000256" key="2">
    <source>
        <dbReference type="SAM" id="SignalP"/>
    </source>
</evidence>
<dbReference type="OrthoDB" id="8070518at2759"/>
<feature type="region of interest" description="Disordered" evidence="1">
    <location>
        <begin position="203"/>
        <end position="230"/>
    </location>
</feature>
<feature type="compositionally biased region" description="Acidic residues" evidence="1">
    <location>
        <begin position="618"/>
        <end position="631"/>
    </location>
</feature>
<feature type="region of interest" description="Disordered" evidence="1">
    <location>
        <begin position="576"/>
        <end position="692"/>
    </location>
</feature>
<feature type="compositionally biased region" description="Basic and acidic residues" evidence="1">
    <location>
        <begin position="605"/>
        <end position="617"/>
    </location>
</feature>
<gene>
    <name evidence="4" type="primary">LOC111602256</name>
</gene>
<evidence type="ECO:0000313" key="3">
    <source>
        <dbReference type="Proteomes" id="UP000504633"/>
    </source>
</evidence>